<dbReference type="InterPro" id="IPR004217">
    <property type="entry name" value="Tim10-like"/>
</dbReference>
<feature type="domain" description="Tim10-like" evidence="4">
    <location>
        <begin position="16"/>
        <end position="64"/>
    </location>
</feature>
<keyword evidence="6" id="KW-1185">Reference proteome</keyword>
<reference evidence="5" key="1">
    <citation type="journal article" date="2021" name="bioRxiv">
        <title>Whole Genome Assembly and Annotation of Northern Wild Rice, Zizania palustris L., Supports a Whole Genome Duplication in the Zizania Genus.</title>
        <authorList>
            <person name="Haas M."/>
            <person name="Kono T."/>
            <person name="Macchietto M."/>
            <person name="Millas R."/>
            <person name="McGilp L."/>
            <person name="Shao M."/>
            <person name="Duquette J."/>
            <person name="Hirsch C.N."/>
            <person name="Kimball J."/>
        </authorList>
    </citation>
    <scope>NUCLEOTIDE SEQUENCE</scope>
    <source>
        <tissue evidence="5">Fresh leaf tissue</tissue>
    </source>
</reference>
<reference evidence="5" key="2">
    <citation type="submission" date="2021-02" db="EMBL/GenBank/DDBJ databases">
        <authorList>
            <person name="Kimball J.A."/>
            <person name="Haas M.W."/>
            <person name="Macchietto M."/>
            <person name="Kono T."/>
            <person name="Duquette J."/>
            <person name="Shao M."/>
        </authorList>
    </citation>
    <scope>NUCLEOTIDE SEQUENCE</scope>
    <source>
        <tissue evidence="5">Fresh leaf tissue</tissue>
    </source>
</reference>
<evidence type="ECO:0000313" key="6">
    <source>
        <dbReference type="Proteomes" id="UP000729402"/>
    </source>
</evidence>
<name>A0A8J5VZV3_ZIZPA</name>
<evidence type="ECO:0000256" key="3">
    <source>
        <dbReference type="ARBA" id="ARBA00023157"/>
    </source>
</evidence>
<dbReference type="GO" id="GO:0015031">
    <property type="term" value="P:protein transport"/>
    <property type="evidence" value="ECO:0007669"/>
    <property type="project" value="UniProtKB-KW"/>
</dbReference>
<keyword evidence="3" id="KW-1015">Disulfide bond</keyword>
<keyword evidence="1" id="KW-0813">Transport</keyword>
<evidence type="ECO:0000259" key="4">
    <source>
        <dbReference type="Pfam" id="PF02953"/>
    </source>
</evidence>
<evidence type="ECO:0000256" key="2">
    <source>
        <dbReference type="ARBA" id="ARBA00023010"/>
    </source>
</evidence>
<sequence>MATGGEEEDQTRMAAIADHLQTRDAMRLYNWVSHKCFSDCVTTFYRRALGKKEEDCVRSCVRKFRLLSAAAAAAPSSLDD</sequence>
<comment type="caution">
    <text evidence="5">The sequence shown here is derived from an EMBL/GenBank/DDBJ whole genome shotgun (WGS) entry which is preliminary data.</text>
</comment>
<dbReference type="InterPro" id="IPR050673">
    <property type="entry name" value="Mito_inner_translocase_sub"/>
</dbReference>
<evidence type="ECO:0000313" key="5">
    <source>
        <dbReference type="EMBL" id="KAG8066934.1"/>
    </source>
</evidence>
<evidence type="ECO:0000256" key="1">
    <source>
        <dbReference type="ARBA" id="ARBA00022927"/>
    </source>
</evidence>
<accession>A0A8J5VZV3</accession>
<dbReference type="AlphaFoldDB" id="A0A8J5VZV3"/>
<gene>
    <name evidence="5" type="ORF">GUJ93_ZPchr0005g14522</name>
</gene>
<dbReference type="OrthoDB" id="1551503at2759"/>
<keyword evidence="2" id="KW-0811">Translocation</keyword>
<dbReference type="Proteomes" id="UP000729402">
    <property type="component" value="Unassembled WGS sequence"/>
</dbReference>
<dbReference type="EMBL" id="JAAALK010000284">
    <property type="protein sequence ID" value="KAG8066934.1"/>
    <property type="molecule type" value="Genomic_DNA"/>
</dbReference>
<dbReference type="Pfam" id="PF02953">
    <property type="entry name" value="zf-Tim10_DDP"/>
    <property type="match status" value="1"/>
</dbReference>
<organism evidence="5 6">
    <name type="scientific">Zizania palustris</name>
    <name type="common">Northern wild rice</name>
    <dbReference type="NCBI Taxonomy" id="103762"/>
    <lineage>
        <taxon>Eukaryota</taxon>
        <taxon>Viridiplantae</taxon>
        <taxon>Streptophyta</taxon>
        <taxon>Embryophyta</taxon>
        <taxon>Tracheophyta</taxon>
        <taxon>Spermatophyta</taxon>
        <taxon>Magnoliopsida</taxon>
        <taxon>Liliopsida</taxon>
        <taxon>Poales</taxon>
        <taxon>Poaceae</taxon>
        <taxon>BOP clade</taxon>
        <taxon>Oryzoideae</taxon>
        <taxon>Oryzeae</taxon>
        <taxon>Zizaniinae</taxon>
        <taxon>Zizania</taxon>
    </lineage>
</organism>
<proteinExistence type="predicted"/>
<keyword evidence="1" id="KW-0653">Protein transport</keyword>
<protein>
    <recommendedName>
        <fullName evidence="4">Tim10-like domain-containing protein</fullName>
    </recommendedName>
</protein>
<dbReference type="PANTHER" id="PTHR13172">
    <property type="entry name" value="MITOCHONDRIAL IMPORT INNER MEMBRANE TRANSLOCASE SUBUNIT TIM9B"/>
    <property type="match status" value="1"/>
</dbReference>